<dbReference type="PANTHER" id="PTHR13264">
    <property type="entry name" value="GCIP-INTERACTING PROTEIN P29"/>
    <property type="match status" value="1"/>
</dbReference>
<feature type="region of interest" description="Disordered" evidence="10">
    <location>
        <begin position="1"/>
        <end position="120"/>
    </location>
</feature>
<feature type="compositionally biased region" description="Basic and acidic residues" evidence="10">
    <location>
        <begin position="56"/>
        <end position="92"/>
    </location>
</feature>
<gene>
    <name evidence="11" type="ORF">N7532_008984</name>
</gene>
<comment type="subcellular location">
    <subcellularLocation>
        <location evidence="2 9">Nucleus</location>
    </subcellularLocation>
</comment>
<dbReference type="OrthoDB" id="199717at2759"/>
<comment type="subunit">
    <text evidence="9">May be part of a spliceosome complex.</text>
</comment>
<accession>A0A9W9K2E7</accession>
<evidence type="ECO:0000313" key="12">
    <source>
        <dbReference type="Proteomes" id="UP001149074"/>
    </source>
</evidence>
<dbReference type="Proteomes" id="UP001149074">
    <property type="component" value="Unassembled WGS sequence"/>
</dbReference>
<dbReference type="GeneID" id="81360454"/>
<keyword evidence="8 9" id="KW-0539">Nucleus</keyword>
<keyword evidence="5 9" id="KW-0507">mRNA processing</keyword>
<reference evidence="11" key="2">
    <citation type="journal article" date="2023" name="IMA Fungus">
        <title>Comparative genomic study of the Penicillium genus elucidates a diverse pangenome and 15 lateral gene transfer events.</title>
        <authorList>
            <person name="Petersen C."/>
            <person name="Sorensen T."/>
            <person name="Nielsen M.R."/>
            <person name="Sondergaard T.E."/>
            <person name="Sorensen J.L."/>
            <person name="Fitzpatrick D.A."/>
            <person name="Frisvad J.C."/>
            <person name="Nielsen K.L."/>
        </authorList>
    </citation>
    <scope>NUCLEOTIDE SEQUENCE</scope>
    <source>
        <strain evidence="11">IBT 30761</strain>
    </source>
</reference>
<evidence type="ECO:0000256" key="7">
    <source>
        <dbReference type="ARBA" id="ARBA00023187"/>
    </source>
</evidence>
<comment type="function">
    <text evidence="1 9">Involved in pre-mRNA splicing.</text>
</comment>
<evidence type="ECO:0000256" key="8">
    <source>
        <dbReference type="ARBA" id="ARBA00023242"/>
    </source>
</evidence>
<dbReference type="PANTHER" id="PTHR13264:SF5">
    <property type="entry name" value="PRE-MRNA-SPLICING FACTOR SYF2"/>
    <property type="match status" value="1"/>
</dbReference>
<dbReference type="GO" id="GO:0071013">
    <property type="term" value="C:catalytic step 2 spliceosome"/>
    <property type="evidence" value="ECO:0007669"/>
    <property type="project" value="TreeGrafter"/>
</dbReference>
<dbReference type="EMBL" id="JAPQKI010000009">
    <property type="protein sequence ID" value="KAJ5090300.1"/>
    <property type="molecule type" value="Genomic_DNA"/>
</dbReference>
<evidence type="ECO:0000256" key="6">
    <source>
        <dbReference type="ARBA" id="ARBA00022728"/>
    </source>
</evidence>
<comment type="caution">
    <text evidence="11">The sequence shown here is derived from an EMBL/GenBank/DDBJ whole genome shotgun (WGS) entry which is preliminary data.</text>
</comment>
<reference evidence="11" key="1">
    <citation type="submission" date="2022-11" db="EMBL/GenBank/DDBJ databases">
        <authorList>
            <person name="Petersen C."/>
        </authorList>
    </citation>
    <scope>NUCLEOTIDE SEQUENCE</scope>
    <source>
        <strain evidence="11">IBT 30761</strain>
    </source>
</reference>
<keyword evidence="7 9" id="KW-0508">mRNA splicing</keyword>
<evidence type="ECO:0000256" key="5">
    <source>
        <dbReference type="ARBA" id="ARBA00022664"/>
    </source>
</evidence>
<comment type="similarity">
    <text evidence="3 9">Belongs to the SYF2 family.</text>
</comment>
<proteinExistence type="inferred from homology"/>
<evidence type="ECO:0000256" key="4">
    <source>
        <dbReference type="ARBA" id="ARBA00014745"/>
    </source>
</evidence>
<keyword evidence="6 9" id="KW-0747">Spliceosome</keyword>
<evidence type="ECO:0000313" key="11">
    <source>
        <dbReference type="EMBL" id="KAJ5090300.1"/>
    </source>
</evidence>
<dbReference type="GO" id="GO:0000398">
    <property type="term" value="P:mRNA splicing, via spliceosome"/>
    <property type="evidence" value="ECO:0007669"/>
    <property type="project" value="UniProtKB-UniRule"/>
</dbReference>
<protein>
    <recommendedName>
        <fullName evidence="4 9">Pre-mRNA-splicing factor SYF2</fullName>
    </recommendedName>
</protein>
<keyword evidence="12" id="KW-1185">Reference proteome</keyword>
<dbReference type="GO" id="GO:0071014">
    <property type="term" value="C:post-mRNA release spliceosomal complex"/>
    <property type="evidence" value="ECO:0007669"/>
    <property type="project" value="TreeGrafter"/>
</dbReference>
<dbReference type="InterPro" id="IPR013260">
    <property type="entry name" value="mRNA_splic_SYF2"/>
</dbReference>
<evidence type="ECO:0000256" key="2">
    <source>
        <dbReference type="ARBA" id="ARBA00004123"/>
    </source>
</evidence>
<dbReference type="GO" id="GO:0000974">
    <property type="term" value="C:Prp19 complex"/>
    <property type="evidence" value="ECO:0007669"/>
    <property type="project" value="TreeGrafter"/>
</dbReference>
<organism evidence="11 12">
    <name type="scientific">Penicillium argentinense</name>
    <dbReference type="NCBI Taxonomy" id="1131581"/>
    <lineage>
        <taxon>Eukaryota</taxon>
        <taxon>Fungi</taxon>
        <taxon>Dikarya</taxon>
        <taxon>Ascomycota</taxon>
        <taxon>Pezizomycotina</taxon>
        <taxon>Eurotiomycetes</taxon>
        <taxon>Eurotiomycetidae</taxon>
        <taxon>Eurotiales</taxon>
        <taxon>Aspergillaceae</taxon>
        <taxon>Penicillium</taxon>
    </lineage>
</organism>
<evidence type="ECO:0000256" key="9">
    <source>
        <dbReference type="RuleBase" id="RU367148"/>
    </source>
</evidence>
<evidence type="ECO:0000256" key="1">
    <source>
        <dbReference type="ARBA" id="ARBA00003777"/>
    </source>
</evidence>
<evidence type="ECO:0000256" key="10">
    <source>
        <dbReference type="SAM" id="MobiDB-lite"/>
    </source>
</evidence>
<name>A0A9W9K2E7_9EURO</name>
<evidence type="ECO:0000256" key="3">
    <source>
        <dbReference type="ARBA" id="ARBA00010028"/>
    </source>
</evidence>
<sequence length="325" mass="37549">MPRTRKQNADAEKAPPPEPEQTEQKEADVQDPPTESEVNTEKDAGDATAPADTNAETERKDDGDAAESKPETEKKDGSDAMAKHRERMERFKALQQRHKVSTERNLKATAAETQRMATDPALMNNLSRRHAFASHNLLKADTEAAGDDFERKRAWDWTAEESEKWDRRLEKKQRHRDDVAFSDYTQDARKVYERQVRQMNPDLESYEREKQKAIEKAAARGDLEIVETKDGEMIAVDKKGTFYSTEDSMAFLDHKPTPEALDRLVADLQKAEDVRLKKRKQRRGDDDGDVTYINEKNKQFNQKLSRFYDKYTGEIRDSFERGTMM</sequence>
<dbReference type="Pfam" id="PF08231">
    <property type="entry name" value="SYF2"/>
    <property type="match status" value="1"/>
</dbReference>
<dbReference type="RefSeq" id="XP_056472281.1">
    <property type="nucleotide sequence ID" value="XM_056621475.1"/>
</dbReference>
<dbReference type="AlphaFoldDB" id="A0A9W9K2E7"/>